<sequence>MANQLDELTDPVNPQGRDVNVIHKQIPAKVTWRSTLFEVILWLLLIIPGIIFLFKKVKAKNYLQKLEQEIQAKSSTIDAYLLNRVNIMNNAVSIAKEAVRFETEVLEKITAYRSGVNITDANRAQVAEDIDKTFNSVASTLQGLRNVNVQFERYPELKAHELLHRVMDENRRSQAEITAARELYNDTVAIWNKAIFEWPTKATVASKEGYTTRVPFSVSQEIKERANANFMA</sequence>
<dbReference type="GeneID" id="93357888"/>
<dbReference type="PANTHER" id="PTHR34478">
    <property type="entry name" value="PROTEIN LEMA"/>
    <property type="match status" value="1"/>
</dbReference>
<evidence type="ECO:0000256" key="6">
    <source>
        <dbReference type="SAM" id="Coils"/>
    </source>
</evidence>
<organism evidence="8 9">
    <name type="scientific">Mycoplasmopsis agalactiae (strain NCTC 10123 / CIP 59.7 / PG2)</name>
    <name type="common">Mycoplasma agalactiae</name>
    <dbReference type="NCBI Taxonomy" id="347257"/>
    <lineage>
        <taxon>Bacteria</taxon>
        <taxon>Bacillati</taxon>
        <taxon>Mycoplasmatota</taxon>
        <taxon>Mycoplasmoidales</taxon>
        <taxon>Metamycoplasmataceae</taxon>
        <taxon>Mycoplasmopsis</taxon>
    </lineage>
</organism>
<evidence type="ECO:0000256" key="4">
    <source>
        <dbReference type="ARBA" id="ARBA00022989"/>
    </source>
</evidence>
<keyword evidence="4 7" id="KW-1133">Transmembrane helix</keyword>
<evidence type="ECO:0000313" key="9">
    <source>
        <dbReference type="Proteomes" id="UP000007065"/>
    </source>
</evidence>
<evidence type="ECO:0000256" key="3">
    <source>
        <dbReference type="ARBA" id="ARBA00022692"/>
    </source>
</evidence>
<dbReference type="Proteomes" id="UP000007065">
    <property type="component" value="Chromosome"/>
</dbReference>
<gene>
    <name evidence="8" type="ordered locus">MAG1220</name>
</gene>
<keyword evidence="5 7" id="KW-0472">Membrane</keyword>
<dbReference type="InterPro" id="IPR007156">
    <property type="entry name" value="MamQ_LemA"/>
</dbReference>
<evidence type="ECO:0000256" key="7">
    <source>
        <dbReference type="SAM" id="Phobius"/>
    </source>
</evidence>
<dbReference type="Gene3D" id="1.20.1440.20">
    <property type="entry name" value="LemA-like domain"/>
    <property type="match status" value="1"/>
</dbReference>
<evidence type="ECO:0000256" key="1">
    <source>
        <dbReference type="ARBA" id="ARBA00004167"/>
    </source>
</evidence>
<dbReference type="STRING" id="347257.MAG1220"/>
<dbReference type="EMBL" id="CU179680">
    <property type="protein sequence ID" value="CAL58820.1"/>
    <property type="molecule type" value="Genomic_DNA"/>
</dbReference>
<keyword evidence="3 7" id="KW-0812">Transmembrane</keyword>
<proteinExistence type="inferred from homology"/>
<dbReference type="SUPFAM" id="SSF140478">
    <property type="entry name" value="LemA-like"/>
    <property type="match status" value="1"/>
</dbReference>
<accession>A5IXR1</accession>
<evidence type="ECO:0000313" key="8">
    <source>
        <dbReference type="EMBL" id="CAL58820.1"/>
    </source>
</evidence>
<dbReference type="KEGG" id="maa:MAG1220"/>
<dbReference type="RefSeq" id="WP_011949302.1">
    <property type="nucleotide sequence ID" value="NC_009497.1"/>
</dbReference>
<evidence type="ECO:0000256" key="2">
    <source>
        <dbReference type="ARBA" id="ARBA00008854"/>
    </source>
</evidence>
<dbReference type="Pfam" id="PF04011">
    <property type="entry name" value="LemA"/>
    <property type="match status" value="1"/>
</dbReference>
<feature type="coiled-coil region" evidence="6">
    <location>
        <begin position="56"/>
        <end position="83"/>
    </location>
</feature>
<dbReference type="AlphaFoldDB" id="A5IXR1"/>
<feature type="transmembrane region" description="Helical" evidence="7">
    <location>
        <begin position="36"/>
        <end position="54"/>
    </location>
</feature>
<keyword evidence="6" id="KW-0175">Coiled coil</keyword>
<dbReference type="InterPro" id="IPR023353">
    <property type="entry name" value="LemA-like_dom_sf"/>
</dbReference>
<evidence type="ECO:0008006" key="10">
    <source>
        <dbReference type="Google" id="ProtNLM"/>
    </source>
</evidence>
<comment type="similarity">
    <text evidence="2">Belongs to the LemA family.</text>
</comment>
<protein>
    <recommendedName>
        <fullName evidence="10">LemA family protein</fullName>
    </recommendedName>
</protein>
<dbReference type="GO" id="GO:0016020">
    <property type="term" value="C:membrane"/>
    <property type="evidence" value="ECO:0007669"/>
    <property type="project" value="UniProtKB-SubCell"/>
</dbReference>
<evidence type="ECO:0000256" key="5">
    <source>
        <dbReference type="ARBA" id="ARBA00023136"/>
    </source>
</evidence>
<dbReference type="HOGENOM" id="CLU_056714_3_0_14"/>
<name>A5IXR1_MYCAP</name>
<keyword evidence="9" id="KW-1185">Reference proteome</keyword>
<reference evidence="9" key="1">
    <citation type="journal article" date="2007" name="PLoS Genet.">
        <title>Being pathogenic, plastic, and sexual while living with a nearly minimal bacterial genome.</title>
        <authorList>
            <person name="Sirand-Pugnet P."/>
            <person name="Lartigue C."/>
            <person name="Marenda M."/>
            <person name="Jacob D."/>
            <person name="Barre A."/>
            <person name="Barbe V."/>
            <person name="Schenowitz C."/>
            <person name="Mangenot S."/>
            <person name="Couloux A."/>
            <person name="Segurens B."/>
            <person name="de Daruvar A."/>
            <person name="Blanchard A."/>
            <person name="Citti C."/>
        </authorList>
    </citation>
    <scope>NUCLEOTIDE SEQUENCE [LARGE SCALE GENOMIC DNA]</scope>
    <source>
        <strain evidence="9">PG2</strain>
    </source>
</reference>
<comment type="subcellular location">
    <subcellularLocation>
        <location evidence="1">Membrane</location>
        <topology evidence="1">Single-pass membrane protein</topology>
    </subcellularLocation>
</comment>
<dbReference type="PANTHER" id="PTHR34478:SF1">
    <property type="entry name" value="PROTEIN LEMA"/>
    <property type="match status" value="1"/>
</dbReference>